<dbReference type="PIRSF" id="PIRSF006318">
    <property type="entry name" value="YhcB"/>
    <property type="match status" value="1"/>
</dbReference>
<name>A0A0F5EYT9_AVIPA</name>
<dbReference type="EMBL" id="RQXS01000012">
    <property type="protein sequence ID" value="RZN60238.1"/>
    <property type="molecule type" value="Genomic_DNA"/>
</dbReference>
<keyword evidence="7 15" id="KW-1133">Transmembrane helix</keyword>
<sequence>MQNWTPEMWQSALVGLVVGLILGYLLLRLTKGSVKKQLQTETELKKVKSELDQQKQNLEKHFSESAELLKTLAQDYQKLYQHLANSSAELLPQLENKILFENQLEEKKAEQDKTVAENNSEENPPRDYSEGSSGILKAEK</sequence>
<evidence type="ECO:0000256" key="14">
    <source>
        <dbReference type="SAM" id="MobiDB-lite"/>
    </source>
</evidence>
<evidence type="ECO:0000256" key="4">
    <source>
        <dbReference type="ARBA" id="ARBA00022618"/>
    </source>
</evidence>
<evidence type="ECO:0000256" key="5">
    <source>
        <dbReference type="ARBA" id="ARBA00022692"/>
    </source>
</evidence>
<evidence type="ECO:0000313" key="20">
    <source>
        <dbReference type="Proteomes" id="UP000254620"/>
    </source>
</evidence>
<evidence type="ECO:0000256" key="11">
    <source>
        <dbReference type="ARBA" id="ARBA00035703"/>
    </source>
</evidence>
<evidence type="ECO:0000256" key="8">
    <source>
        <dbReference type="ARBA" id="ARBA00023136"/>
    </source>
</evidence>
<evidence type="ECO:0000256" key="6">
    <source>
        <dbReference type="ARBA" id="ARBA00022960"/>
    </source>
</evidence>
<dbReference type="Proteomes" id="UP000254465">
    <property type="component" value="Unassembled WGS sequence"/>
</dbReference>
<dbReference type="PANTHER" id="PTHR39579">
    <property type="entry name" value="INNER MEMBRANE PROTEIN YHCB"/>
    <property type="match status" value="1"/>
</dbReference>
<protein>
    <recommendedName>
        <fullName evidence="11">Z-ring associated protein G</fullName>
    </recommendedName>
    <alternativeName>
        <fullName evidence="12">Cell division protein ZapG</fullName>
    </alternativeName>
</protein>
<reference evidence="16 21" key="2">
    <citation type="submission" date="2018-11" db="EMBL/GenBank/DDBJ databases">
        <title>Sequencing Av. paragallinarum serogroups.</title>
        <authorList>
            <person name="Hellmuth J.E."/>
            <person name="Boucher C.E."/>
            <person name="Cason E.D."/>
        </authorList>
    </citation>
    <scope>NUCLEOTIDE SEQUENCE [LARGE SCALE GENOMIC DNA]</scope>
    <source>
        <strain evidence="16 21">SA-3</strain>
    </source>
</reference>
<dbReference type="PANTHER" id="PTHR39579:SF1">
    <property type="entry name" value="INNER MEMBRANE PROTEIN YHCB"/>
    <property type="match status" value="1"/>
</dbReference>
<feature type="transmembrane region" description="Helical" evidence="15">
    <location>
        <begin position="12"/>
        <end position="29"/>
    </location>
</feature>
<evidence type="ECO:0000256" key="9">
    <source>
        <dbReference type="ARBA" id="ARBA00023306"/>
    </source>
</evidence>
<evidence type="ECO:0000256" key="12">
    <source>
        <dbReference type="ARBA" id="ARBA00035727"/>
    </source>
</evidence>
<accession>A0A0F5EYT9</accession>
<evidence type="ECO:0000313" key="16">
    <source>
        <dbReference type="EMBL" id="RZN60238.1"/>
    </source>
</evidence>
<keyword evidence="18" id="KW-0560">Oxidoreductase</keyword>
<dbReference type="GO" id="GO:0051301">
    <property type="term" value="P:cell division"/>
    <property type="evidence" value="ECO:0007669"/>
    <property type="project" value="UniProtKB-KW"/>
</dbReference>
<keyword evidence="2" id="KW-1003">Cell membrane</keyword>
<evidence type="ECO:0000256" key="1">
    <source>
        <dbReference type="ARBA" id="ARBA00004377"/>
    </source>
</evidence>
<keyword evidence="5 15" id="KW-0812">Transmembrane</keyword>
<evidence type="ECO:0000256" key="2">
    <source>
        <dbReference type="ARBA" id="ARBA00022475"/>
    </source>
</evidence>
<evidence type="ECO:0000313" key="19">
    <source>
        <dbReference type="Proteomes" id="UP000254465"/>
    </source>
</evidence>
<reference evidence="19 20" key="1">
    <citation type="submission" date="2018-06" db="EMBL/GenBank/DDBJ databases">
        <authorList>
            <consortium name="Pathogen Informatics"/>
            <person name="Doyle S."/>
        </authorList>
    </citation>
    <scope>NUCLEOTIDE SEQUENCE [LARGE SCALE GENOMIC DNA]</scope>
    <source>
        <strain evidence="18 20">NCTC10926</strain>
        <strain evidence="17 19">NCTC11296</strain>
    </source>
</reference>
<dbReference type="eggNOG" id="COG3105">
    <property type="taxonomic scope" value="Bacteria"/>
</dbReference>
<evidence type="ECO:0000256" key="7">
    <source>
        <dbReference type="ARBA" id="ARBA00022989"/>
    </source>
</evidence>
<keyword evidence="3" id="KW-0997">Cell inner membrane</keyword>
<proteinExistence type="inferred from homology"/>
<dbReference type="OrthoDB" id="6401511at2"/>
<evidence type="ECO:0000256" key="13">
    <source>
        <dbReference type="SAM" id="Coils"/>
    </source>
</evidence>
<feature type="region of interest" description="Disordered" evidence="14">
    <location>
        <begin position="108"/>
        <end position="140"/>
    </location>
</feature>
<evidence type="ECO:0000313" key="18">
    <source>
        <dbReference type="EMBL" id="SUU97674.1"/>
    </source>
</evidence>
<dbReference type="Proteomes" id="UP000254620">
    <property type="component" value="Unassembled WGS sequence"/>
</dbReference>
<keyword evidence="4" id="KW-0132">Cell division</keyword>
<organism evidence="18 20">
    <name type="scientific">Avibacterium paragallinarum</name>
    <name type="common">Haemophilus gallinarum</name>
    <dbReference type="NCBI Taxonomy" id="728"/>
    <lineage>
        <taxon>Bacteria</taxon>
        <taxon>Pseudomonadati</taxon>
        <taxon>Pseudomonadota</taxon>
        <taxon>Gammaproteobacteria</taxon>
        <taxon>Pasteurellales</taxon>
        <taxon>Pasteurellaceae</taxon>
        <taxon>Avibacterium</taxon>
    </lineage>
</organism>
<evidence type="ECO:0000256" key="3">
    <source>
        <dbReference type="ARBA" id="ARBA00022519"/>
    </source>
</evidence>
<comment type="subcellular location">
    <subcellularLocation>
        <location evidence="1">Cell inner membrane</location>
        <topology evidence="1">Single-pass membrane protein</topology>
    </subcellularLocation>
</comment>
<evidence type="ECO:0000313" key="17">
    <source>
        <dbReference type="EMBL" id="STO71255.1"/>
    </source>
</evidence>
<dbReference type="InterPro" id="IPR009386">
    <property type="entry name" value="ZapG-like"/>
</dbReference>
<dbReference type="GO" id="GO:0008360">
    <property type="term" value="P:regulation of cell shape"/>
    <property type="evidence" value="ECO:0007669"/>
    <property type="project" value="UniProtKB-KW"/>
</dbReference>
<keyword evidence="6" id="KW-0133">Cell shape</keyword>
<dbReference type="AlphaFoldDB" id="A0A0F5EYT9"/>
<evidence type="ECO:0000313" key="21">
    <source>
        <dbReference type="Proteomes" id="UP000294229"/>
    </source>
</evidence>
<dbReference type="RefSeq" id="WP_017806522.1">
    <property type="nucleotide sequence ID" value="NZ_CP104914.1"/>
</dbReference>
<evidence type="ECO:0000256" key="10">
    <source>
        <dbReference type="ARBA" id="ARBA00035657"/>
    </source>
</evidence>
<feature type="coiled-coil region" evidence="13">
    <location>
        <begin position="37"/>
        <end position="64"/>
    </location>
</feature>
<dbReference type="EMBL" id="UFSW01000001">
    <property type="protein sequence ID" value="SUU97674.1"/>
    <property type="molecule type" value="Genomic_DNA"/>
</dbReference>
<keyword evidence="9" id="KW-0131">Cell cycle</keyword>
<dbReference type="STRING" id="728.VY92_07050"/>
<comment type="similarity">
    <text evidence="10">Belongs to the ZapG family.</text>
</comment>
<keyword evidence="8 15" id="KW-0472">Membrane</keyword>
<dbReference type="Pfam" id="PF06295">
    <property type="entry name" value="ZapG-like"/>
    <property type="match status" value="1"/>
</dbReference>
<dbReference type="Proteomes" id="UP000294229">
    <property type="component" value="Unassembled WGS sequence"/>
</dbReference>
<gene>
    <name evidence="18" type="primary">yhcB</name>
    <name evidence="16" type="ORF">EIG79_03985</name>
    <name evidence="18" type="ORF">NCTC10926_01071</name>
    <name evidence="17" type="ORF">NCTC11296_01151</name>
</gene>
<keyword evidence="13" id="KW-0175">Coiled coil</keyword>
<dbReference type="EMBL" id="UGHK01000002">
    <property type="protein sequence ID" value="STO71255.1"/>
    <property type="molecule type" value="Genomic_DNA"/>
</dbReference>
<evidence type="ECO:0000256" key="15">
    <source>
        <dbReference type="SAM" id="Phobius"/>
    </source>
</evidence>
<dbReference type="GO" id="GO:0005886">
    <property type="term" value="C:plasma membrane"/>
    <property type="evidence" value="ECO:0007669"/>
    <property type="project" value="UniProtKB-SubCell"/>
</dbReference>
<dbReference type="GO" id="GO:0016491">
    <property type="term" value="F:oxidoreductase activity"/>
    <property type="evidence" value="ECO:0007669"/>
    <property type="project" value="UniProtKB-KW"/>
</dbReference>